<dbReference type="InterPro" id="IPR016292">
    <property type="entry name" value="Epoxide_hydrolase"/>
</dbReference>
<dbReference type="Gene3D" id="3.40.50.1820">
    <property type="entry name" value="alpha/beta hydrolase"/>
    <property type="match status" value="1"/>
</dbReference>
<sequence>MDKLFGILVFCSLVFSVQNAMIESDSATLPKIDAWWGPEDGKSDQDTSIRQFRIEFKNEMIEDLRYRLKNHRPYTPPLENSNFTYGFNTKNMENWVNYWADSYNFTAREEYVNKFPHYKTKIQGLDIHFMRIKPEVPEDVEVIPLLIVHGWPGSFLEFYKAAPLISEAYEKTGFAVELIIPSLPGFGFSSAAVRKGLGASEIAVVFRNLMQRIGHKTFFIQGGDWGSVIGASLSTLFPDEVLGYHSNFAVSYALGTWATWFGAFPSKAFQDLIVQPSMANRLFPLTTVFLGTLAESGYMHLQATKPDTLGVAIADSPSGLLAYLLQTVSGATRSTNKNKEDGGLYDHFTQDELLDSLTVYWMNNAFVTSLRIYAESLNVRNVNAGVHSIKTPVPYWSLQAINELRYLSPAMLKFKFPNFLNQTILDDGGHFLAWEMPEVFSESVLTALTAFRNVNSKQICKVEL</sequence>
<dbReference type="PANTHER" id="PTHR21661">
    <property type="entry name" value="EPOXIDE HYDROLASE 1-RELATED"/>
    <property type="match status" value="1"/>
</dbReference>
<evidence type="ECO:0000313" key="10">
    <source>
        <dbReference type="EMBL" id="CAH0598403.1"/>
    </source>
</evidence>
<dbReference type="AlphaFoldDB" id="A0A9P0FTN6"/>
<dbReference type="PIRSF" id="PIRSF001112">
    <property type="entry name" value="Epoxide_hydrolase"/>
    <property type="match status" value="1"/>
</dbReference>
<keyword evidence="6" id="KW-0256">Endoplasmic reticulum</keyword>
<feature type="signal peptide" evidence="8">
    <location>
        <begin position="1"/>
        <end position="19"/>
    </location>
</feature>
<dbReference type="EMBL" id="LR824028">
    <property type="protein sequence ID" value="CAH0598403.1"/>
    <property type="molecule type" value="Genomic_DNA"/>
</dbReference>
<keyword evidence="8" id="KW-0732">Signal</keyword>
<dbReference type="GO" id="GO:0097176">
    <property type="term" value="P:epoxide metabolic process"/>
    <property type="evidence" value="ECO:0007669"/>
    <property type="project" value="TreeGrafter"/>
</dbReference>
<name>A0A9P0FTN6_CHRIL</name>
<dbReference type="GO" id="GO:0005789">
    <property type="term" value="C:endoplasmic reticulum membrane"/>
    <property type="evidence" value="ECO:0007669"/>
    <property type="project" value="UniProtKB-SubCell"/>
</dbReference>
<comment type="similarity">
    <text evidence="3 6">Belongs to the peptidase S33 family.</text>
</comment>
<dbReference type="GO" id="GO:0033961">
    <property type="term" value="F:cis-stilbene-oxide hydrolase activity"/>
    <property type="evidence" value="ECO:0007669"/>
    <property type="project" value="UniProtKB-UniRule"/>
</dbReference>
<dbReference type="OrthoDB" id="7130006at2759"/>
<dbReference type="PANTHER" id="PTHR21661:SF35">
    <property type="entry name" value="EPOXIDE HYDROLASE"/>
    <property type="match status" value="1"/>
</dbReference>
<feature type="chain" id="PRO_5040254746" description="Epoxide hydrolase" evidence="8">
    <location>
        <begin position="20"/>
        <end position="464"/>
    </location>
</feature>
<dbReference type="InterPro" id="IPR000639">
    <property type="entry name" value="Epox_hydrolase-like"/>
</dbReference>
<feature type="active site" description="Nucleophile" evidence="7">
    <location>
        <position position="224"/>
    </location>
</feature>
<evidence type="ECO:0000256" key="5">
    <source>
        <dbReference type="ARBA" id="ARBA00022801"/>
    </source>
</evidence>
<dbReference type="Pfam" id="PF06441">
    <property type="entry name" value="EHN"/>
    <property type="match status" value="1"/>
</dbReference>
<comment type="subcellular location">
    <subcellularLocation>
        <location evidence="6">Endoplasmic reticulum membrane</location>
    </subcellularLocation>
    <subcellularLocation>
        <location evidence="2">Microsome membrane</location>
        <topology evidence="2">Single-pass membrane protein</topology>
    </subcellularLocation>
</comment>
<dbReference type="SUPFAM" id="SSF53474">
    <property type="entry name" value="alpha/beta-Hydrolases"/>
    <property type="match status" value="1"/>
</dbReference>
<evidence type="ECO:0000313" key="11">
    <source>
        <dbReference type="Proteomes" id="UP001154114"/>
    </source>
</evidence>
<comment type="catalytic activity">
    <reaction evidence="6">
        <text>cis-stilbene oxide + H2O = (1R,2R)-hydrobenzoin</text>
        <dbReference type="Rhea" id="RHEA:23900"/>
        <dbReference type="ChEBI" id="CHEBI:15377"/>
        <dbReference type="ChEBI" id="CHEBI:50004"/>
        <dbReference type="ChEBI" id="CHEBI:50014"/>
        <dbReference type="EC" id="3.3.2.9"/>
    </reaction>
</comment>
<dbReference type="InterPro" id="IPR010497">
    <property type="entry name" value="Epoxide_hydro_N"/>
</dbReference>
<evidence type="ECO:0000256" key="1">
    <source>
        <dbReference type="ARBA" id="ARBA00000221"/>
    </source>
</evidence>
<feature type="domain" description="Epoxide hydrolase N-terminal" evidence="9">
    <location>
        <begin position="49"/>
        <end position="158"/>
    </location>
</feature>
<dbReference type="InterPro" id="IPR029058">
    <property type="entry name" value="AB_hydrolase_fold"/>
</dbReference>
<keyword evidence="11" id="KW-1185">Reference proteome</keyword>
<reference evidence="10" key="1">
    <citation type="submission" date="2021-12" db="EMBL/GenBank/DDBJ databases">
        <authorList>
            <person name="King R."/>
        </authorList>
    </citation>
    <scope>NUCLEOTIDE SEQUENCE</scope>
</reference>
<accession>A0A9P0FTN6</accession>
<evidence type="ECO:0000256" key="8">
    <source>
        <dbReference type="SAM" id="SignalP"/>
    </source>
</evidence>
<organism evidence="10 11">
    <name type="scientific">Chrysodeixis includens</name>
    <name type="common">Soybean looper</name>
    <name type="synonym">Pseudoplusia includens</name>
    <dbReference type="NCBI Taxonomy" id="689277"/>
    <lineage>
        <taxon>Eukaryota</taxon>
        <taxon>Metazoa</taxon>
        <taxon>Ecdysozoa</taxon>
        <taxon>Arthropoda</taxon>
        <taxon>Hexapoda</taxon>
        <taxon>Insecta</taxon>
        <taxon>Pterygota</taxon>
        <taxon>Neoptera</taxon>
        <taxon>Endopterygota</taxon>
        <taxon>Lepidoptera</taxon>
        <taxon>Glossata</taxon>
        <taxon>Ditrysia</taxon>
        <taxon>Noctuoidea</taxon>
        <taxon>Noctuidae</taxon>
        <taxon>Plusiinae</taxon>
        <taxon>Chrysodeixis</taxon>
    </lineage>
</organism>
<feature type="active site" description="Proton donor" evidence="7">
    <location>
        <position position="373"/>
    </location>
</feature>
<comment type="catalytic activity">
    <reaction evidence="1 6">
        <text>1-(4-methoxyphenyl)-N-methyl-N-[(3-methyloxetan-3-yl)methyl]methanamine + H2O = 2-{[(4-methoxybenzyl)(methyl)amino]methyl}-2-methylpropane-1,3-diol</text>
        <dbReference type="Rhea" id="RHEA:55764"/>
        <dbReference type="ChEBI" id="CHEBI:15377"/>
        <dbReference type="ChEBI" id="CHEBI:139161"/>
        <dbReference type="ChEBI" id="CHEBI:139164"/>
        <dbReference type="EC" id="3.3.2.9"/>
    </reaction>
</comment>
<dbReference type="Proteomes" id="UP001154114">
    <property type="component" value="Chromosome 25"/>
</dbReference>
<feature type="active site" description="Proton acceptor" evidence="7">
    <location>
        <position position="430"/>
    </location>
</feature>
<dbReference type="EC" id="3.3.2.9" evidence="6"/>
<evidence type="ECO:0000256" key="2">
    <source>
        <dbReference type="ARBA" id="ARBA00004111"/>
    </source>
</evidence>
<proteinExistence type="inferred from homology"/>
<gene>
    <name evidence="10" type="ORF">CINC_LOCUS8226</name>
</gene>
<evidence type="ECO:0000256" key="3">
    <source>
        <dbReference type="ARBA" id="ARBA00010088"/>
    </source>
</evidence>
<keyword evidence="4 6" id="KW-0058">Aromatic hydrocarbons catabolism</keyword>
<keyword evidence="6" id="KW-0472">Membrane</keyword>
<evidence type="ECO:0000256" key="4">
    <source>
        <dbReference type="ARBA" id="ARBA00022797"/>
    </source>
</evidence>
<protein>
    <recommendedName>
        <fullName evidence="6">Epoxide hydrolase</fullName>
        <ecNumber evidence="6">3.3.2.9</ecNumber>
    </recommendedName>
</protein>
<dbReference type="PRINTS" id="PR00412">
    <property type="entry name" value="EPOXHYDRLASE"/>
</dbReference>
<keyword evidence="5 6" id="KW-0378">Hydrolase</keyword>
<evidence type="ECO:0000256" key="7">
    <source>
        <dbReference type="PIRSR" id="PIRSR001112-1"/>
    </source>
</evidence>
<evidence type="ECO:0000259" key="9">
    <source>
        <dbReference type="Pfam" id="PF06441"/>
    </source>
</evidence>
<evidence type="ECO:0000256" key="6">
    <source>
        <dbReference type="PIRNR" id="PIRNR001112"/>
    </source>
</evidence>
<comment type="function">
    <text evidence="6">Catalyzes juvenile hormone hydrolysis.</text>
</comment>